<sequence>MAVMGISSLILVAMVVAVAVGVSRKQGGHDSESTEHSGQIQTSSKAVTQICQPTDYKQACVDSLSEAAEKNTTDPKELIQIAFKATIGKVTKAFNESELLKEAAKDPRTSKALDNCKELMNYSLDDLRAAIRSLGVFDISKLDELIDDIMTWLSGSLTYQETCIDGFEGTEGDTSEKMKKALEGAHELTSNLLAIINEISSVLSSFDLPFLNRRLLSEETPEEMEIPAWVTPERRSLMEKSIDSLKPNVTVAKDGSGQYKTINEALAAVPKKKNETFVIYIKEGVYEEYVLIEKSMWFLVMIGDGATKTVIKGNRNFIDGTPTFKTATVGMNNSQFPHLSDINFGAKAQRKLRLGLGHIRKIQLHNFCS</sequence>
<proteinExistence type="predicted"/>
<dbReference type="Proteomes" id="UP001234297">
    <property type="component" value="Chromosome 9"/>
</dbReference>
<dbReference type="EMBL" id="CM056817">
    <property type="protein sequence ID" value="KAJ8620540.1"/>
    <property type="molecule type" value="Genomic_DNA"/>
</dbReference>
<keyword evidence="2" id="KW-1185">Reference proteome</keyword>
<comment type="caution">
    <text evidence="1">The sequence shown here is derived from an EMBL/GenBank/DDBJ whole genome shotgun (WGS) entry which is preliminary data.</text>
</comment>
<name>A0ACC2KHB0_PERAE</name>
<organism evidence="1 2">
    <name type="scientific">Persea americana</name>
    <name type="common">Avocado</name>
    <dbReference type="NCBI Taxonomy" id="3435"/>
    <lineage>
        <taxon>Eukaryota</taxon>
        <taxon>Viridiplantae</taxon>
        <taxon>Streptophyta</taxon>
        <taxon>Embryophyta</taxon>
        <taxon>Tracheophyta</taxon>
        <taxon>Spermatophyta</taxon>
        <taxon>Magnoliopsida</taxon>
        <taxon>Magnoliidae</taxon>
        <taxon>Laurales</taxon>
        <taxon>Lauraceae</taxon>
        <taxon>Persea</taxon>
    </lineage>
</organism>
<evidence type="ECO:0000313" key="2">
    <source>
        <dbReference type="Proteomes" id="UP001234297"/>
    </source>
</evidence>
<protein>
    <submittedName>
        <fullName evidence="1">Uncharacterized protein</fullName>
    </submittedName>
</protein>
<reference evidence="1 2" key="1">
    <citation type="journal article" date="2022" name="Hortic Res">
        <title>A haplotype resolved chromosomal level avocado genome allows analysis of novel avocado genes.</title>
        <authorList>
            <person name="Nath O."/>
            <person name="Fletcher S.J."/>
            <person name="Hayward A."/>
            <person name="Shaw L.M."/>
            <person name="Masouleh A.K."/>
            <person name="Furtado A."/>
            <person name="Henry R.J."/>
            <person name="Mitter N."/>
        </authorList>
    </citation>
    <scope>NUCLEOTIDE SEQUENCE [LARGE SCALE GENOMIC DNA]</scope>
    <source>
        <strain evidence="2">cv. Hass</strain>
    </source>
</reference>
<accession>A0ACC2KHB0</accession>
<gene>
    <name evidence="1" type="ORF">MRB53_029069</name>
</gene>
<evidence type="ECO:0000313" key="1">
    <source>
        <dbReference type="EMBL" id="KAJ8620540.1"/>
    </source>
</evidence>